<sequence>MEPPTSCTHCVALLQTESSLPPIPSDILSTNRPPLDTEILCIRDVVAAEKTRKTRLDAQIAALRSSLKKLIADRDSLKEEIRLHEGTLSPLRRMPTELLSLVFKSAAVPDKDPAPWTISQVCRRWRAIVVSQPSFWASIFLDFQFEDTYSITRSRLEGQLQRTGNLPLNVVFACRNGYFEYTERELDLLGLVASQSVRWESIRIAAPLSIFSALAGVRGRLPLLRKIEILAHPSDAEEHSVNIFEFAPKLEQASVNPSGRPITAVLPFPQLLQYVAHNTWNGHLHSLRSALNLVECALEFTEISTPPTTLITLPHLLRLSISKSNFLECLDVPKLQELYCCPQSDHLSSLLRRRPHSLRKLVMPRASVTDVAGILRSVPALTDIGIFIPESSADVLVSLLTIRNATADVGPNLRSIHIGSSREEPRAASAFTLAMSLHGWQNSLVDMVESRWRGGQLRSITLPDFRRHQDHERLVRLEGEGLNIQFSPRHRRDDLDMIPTALRLRIYH</sequence>
<name>A0AAD7JH02_9AGAR</name>
<feature type="coiled-coil region" evidence="1">
    <location>
        <begin position="53"/>
        <end position="87"/>
    </location>
</feature>
<evidence type="ECO:0000259" key="2">
    <source>
        <dbReference type="PROSITE" id="PS50181"/>
    </source>
</evidence>
<dbReference type="PROSITE" id="PS50181">
    <property type="entry name" value="FBOX"/>
    <property type="match status" value="1"/>
</dbReference>
<protein>
    <recommendedName>
        <fullName evidence="2">F-box domain-containing protein</fullName>
    </recommendedName>
</protein>
<keyword evidence="1" id="KW-0175">Coiled coil</keyword>
<dbReference type="SUPFAM" id="SSF81383">
    <property type="entry name" value="F-box domain"/>
    <property type="match status" value="1"/>
</dbReference>
<proteinExistence type="predicted"/>
<dbReference type="InterPro" id="IPR001810">
    <property type="entry name" value="F-box_dom"/>
</dbReference>
<evidence type="ECO:0000313" key="3">
    <source>
        <dbReference type="EMBL" id="KAJ7763663.1"/>
    </source>
</evidence>
<evidence type="ECO:0000256" key="1">
    <source>
        <dbReference type="SAM" id="Coils"/>
    </source>
</evidence>
<keyword evidence="4" id="KW-1185">Reference proteome</keyword>
<comment type="caution">
    <text evidence="3">The sequence shown here is derived from an EMBL/GenBank/DDBJ whole genome shotgun (WGS) entry which is preliminary data.</text>
</comment>
<feature type="domain" description="F-box" evidence="2">
    <location>
        <begin position="88"/>
        <end position="139"/>
    </location>
</feature>
<gene>
    <name evidence="3" type="ORF">DFH07DRAFT_812695</name>
</gene>
<accession>A0AAD7JH02</accession>
<dbReference type="AlphaFoldDB" id="A0AAD7JH02"/>
<dbReference type="EMBL" id="JARJLG010000040">
    <property type="protein sequence ID" value="KAJ7763663.1"/>
    <property type="molecule type" value="Genomic_DNA"/>
</dbReference>
<evidence type="ECO:0000313" key="4">
    <source>
        <dbReference type="Proteomes" id="UP001215280"/>
    </source>
</evidence>
<dbReference type="InterPro" id="IPR036047">
    <property type="entry name" value="F-box-like_dom_sf"/>
</dbReference>
<dbReference type="Gene3D" id="1.20.1280.50">
    <property type="match status" value="1"/>
</dbReference>
<dbReference type="Proteomes" id="UP001215280">
    <property type="component" value="Unassembled WGS sequence"/>
</dbReference>
<organism evidence="3 4">
    <name type="scientific">Mycena maculata</name>
    <dbReference type="NCBI Taxonomy" id="230809"/>
    <lineage>
        <taxon>Eukaryota</taxon>
        <taxon>Fungi</taxon>
        <taxon>Dikarya</taxon>
        <taxon>Basidiomycota</taxon>
        <taxon>Agaricomycotina</taxon>
        <taxon>Agaricomycetes</taxon>
        <taxon>Agaricomycetidae</taxon>
        <taxon>Agaricales</taxon>
        <taxon>Marasmiineae</taxon>
        <taxon>Mycenaceae</taxon>
        <taxon>Mycena</taxon>
    </lineage>
</organism>
<reference evidence="3" key="1">
    <citation type="submission" date="2023-03" db="EMBL/GenBank/DDBJ databases">
        <title>Massive genome expansion in bonnet fungi (Mycena s.s.) driven by repeated elements and novel gene families across ecological guilds.</title>
        <authorList>
            <consortium name="Lawrence Berkeley National Laboratory"/>
            <person name="Harder C.B."/>
            <person name="Miyauchi S."/>
            <person name="Viragh M."/>
            <person name="Kuo A."/>
            <person name="Thoen E."/>
            <person name="Andreopoulos B."/>
            <person name="Lu D."/>
            <person name="Skrede I."/>
            <person name="Drula E."/>
            <person name="Henrissat B."/>
            <person name="Morin E."/>
            <person name="Kohler A."/>
            <person name="Barry K."/>
            <person name="LaButti K."/>
            <person name="Morin E."/>
            <person name="Salamov A."/>
            <person name="Lipzen A."/>
            <person name="Mereny Z."/>
            <person name="Hegedus B."/>
            <person name="Baldrian P."/>
            <person name="Stursova M."/>
            <person name="Weitz H."/>
            <person name="Taylor A."/>
            <person name="Grigoriev I.V."/>
            <person name="Nagy L.G."/>
            <person name="Martin F."/>
            <person name="Kauserud H."/>
        </authorList>
    </citation>
    <scope>NUCLEOTIDE SEQUENCE</scope>
    <source>
        <strain evidence="3">CBHHK188m</strain>
    </source>
</reference>
<dbReference type="Pfam" id="PF12937">
    <property type="entry name" value="F-box-like"/>
    <property type="match status" value="1"/>
</dbReference>